<dbReference type="InterPro" id="IPR037522">
    <property type="entry name" value="HD_GYP_dom"/>
</dbReference>
<dbReference type="GO" id="GO:0008081">
    <property type="term" value="F:phosphoric diester hydrolase activity"/>
    <property type="evidence" value="ECO:0007669"/>
    <property type="project" value="UniProtKB-ARBA"/>
</dbReference>
<dbReference type="InterPro" id="IPR052020">
    <property type="entry name" value="Cyclic_di-GMP/3'3'-cGAMP_PDE"/>
</dbReference>
<sequence>MNSANEFAEAHVVLCDDSITNVMILSKLVESEGISDIHSFTDPRKLLPHLREHEKAIDLLILDVEMPHITGLEVMRTLRADIGDRISFPIVVITGLQDQEIRHQALLAGANDFINKPFDQVEVVLRVKNLLRVRRAFRLQASLAQHLETEVERRTAELNQAVETLVHRMALAGEMRDNETGQHVARVGRYSRLLAEGIGLPPDLCFMIEKAAPLHDIGKIGIPDSILHKNGGLDEEERRTMDLHTQKGAELLGDHDSLLIQMAASIAANHHEKWDGSGYPRGLKGESIPVEGRIVAVADVFDALTTTRPYKQPWSAEQAIGFLRENAGSHFDPAVVETFIARRGDIMAVMEQLRD</sequence>
<dbReference type="GO" id="GO:0000160">
    <property type="term" value="P:phosphorelay signal transduction system"/>
    <property type="evidence" value="ECO:0007669"/>
    <property type="project" value="InterPro"/>
</dbReference>
<dbReference type="SMART" id="SM00448">
    <property type="entry name" value="REC"/>
    <property type="match status" value="1"/>
</dbReference>
<name>A0A8D4VS51_9GAMM</name>
<dbReference type="PANTHER" id="PTHR45228">
    <property type="entry name" value="CYCLIC DI-GMP PHOSPHODIESTERASE TM_0186-RELATED"/>
    <property type="match status" value="1"/>
</dbReference>
<dbReference type="SMART" id="SM00471">
    <property type="entry name" value="HDc"/>
    <property type="match status" value="1"/>
</dbReference>
<organism evidence="5 6">
    <name type="scientific">Methylogaea oryzae</name>
    <dbReference type="NCBI Taxonomy" id="1295382"/>
    <lineage>
        <taxon>Bacteria</taxon>
        <taxon>Pseudomonadati</taxon>
        <taxon>Pseudomonadota</taxon>
        <taxon>Gammaproteobacteria</taxon>
        <taxon>Methylococcales</taxon>
        <taxon>Methylococcaceae</taxon>
        <taxon>Methylogaea</taxon>
    </lineage>
</organism>
<dbReference type="PROSITE" id="PS51832">
    <property type="entry name" value="HD_GYP"/>
    <property type="match status" value="1"/>
</dbReference>
<feature type="domain" description="HD" evidence="3">
    <location>
        <begin position="180"/>
        <end position="304"/>
    </location>
</feature>
<dbReference type="InterPro" id="IPR001789">
    <property type="entry name" value="Sig_transdc_resp-reg_receiver"/>
</dbReference>
<dbReference type="InterPro" id="IPR006674">
    <property type="entry name" value="HD_domain"/>
</dbReference>
<dbReference type="Pfam" id="PF00072">
    <property type="entry name" value="Response_reg"/>
    <property type="match status" value="1"/>
</dbReference>
<accession>A0A8D4VS51</accession>
<reference evidence="5" key="1">
    <citation type="submission" date="2019-06" db="EMBL/GenBank/DDBJ databases">
        <title>Complete genome sequence of Methylogaea oryzae strain JCM16910.</title>
        <authorList>
            <person name="Asakawa S."/>
        </authorList>
    </citation>
    <scope>NUCLEOTIDE SEQUENCE</scope>
    <source>
        <strain evidence="5">E10</strain>
    </source>
</reference>
<gene>
    <name evidence="5" type="ORF">MoryE10_33480</name>
</gene>
<feature type="domain" description="Response regulatory" evidence="2">
    <location>
        <begin position="11"/>
        <end position="131"/>
    </location>
</feature>
<protein>
    <submittedName>
        <fullName evidence="5">Two-component system response regulator</fullName>
    </submittedName>
</protein>
<dbReference type="Pfam" id="PF13487">
    <property type="entry name" value="HD_5"/>
    <property type="match status" value="1"/>
</dbReference>
<feature type="domain" description="HD-GYP" evidence="4">
    <location>
        <begin position="158"/>
        <end position="355"/>
    </location>
</feature>
<dbReference type="PROSITE" id="PS51831">
    <property type="entry name" value="HD"/>
    <property type="match status" value="1"/>
</dbReference>
<dbReference type="PROSITE" id="PS50110">
    <property type="entry name" value="RESPONSE_REGULATORY"/>
    <property type="match status" value="1"/>
</dbReference>
<dbReference type="PANTHER" id="PTHR45228:SF1">
    <property type="entry name" value="CYCLIC DI-GMP PHOSPHODIESTERASE TM_0186"/>
    <property type="match status" value="1"/>
</dbReference>
<evidence type="ECO:0000313" key="5">
    <source>
        <dbReference type="EMBL" id="BBL72742.1"/>
    </source>
</evidence>
<dbReference type="CDD" id="cd00077">
    <property type="entry name" value="HDc"/>
    <property type="match status" value="1"/>
</dbReference>
<evidence type="ECO:0000259" key="2">
    <source>
        <dbReference type="PROSITE" id="PS50110"/>
    </source>
</evidence>
<dbReference type="KEGG" id="moz:MoryE10_33480"/>
<evidence type="ECO:0000256" key="1">
    <source>
        <dbReference type="PROSITE-ProRule" id="PRU00169"/>
    </source>
</evidence>
<dbReference type="InterPro" id="IPR003607">
    <property type="entry name" value="HD/PDEase_dom"/>
</dbReference>
<dbReference type="CDD" id="cd17551">
    <property type="entry name" value="REC_RpfG-like"/>
    <property type="match status" value="1"/>
</dbReference>
<keyword evidence="6" id="KW-1185">Reference proteome</keyword>
<evidence type="ECO:0000313" key="6">
    <source>
        <dbReference type="Proteomes" id="UP000824988"/>
    </source>
</evidence>
<keyword evidence="1" id="KW-0597">Phosphoprotein</keyword>
<feature type="modified residue" description="4-aspartylphosphate" evidence="1">
    <location>
        <position position="63"/>
    </location>
</feature>
<dbReference type="EMBL" id="AP019782">
    <property type="protein sequence ID" value="BBL72742.1"/>
    <property type="molecule type" value="Genomic_DNA"/>
</dbReference>
<dbReference type="AlphaFoldDB" id="A0A8D4VS51"/>
<dbReference type="Proteomes" id="UP000824988">
    <property type="component" value="Chromosome"/>
</dbReference>
<dbReference type="RefSeq" id="WP_221047740.1">
    <property type="nucleotide sequence ID" value="NZ_AP019782.1"/>
</dbReference>
<evidence type="ECO:0000259" key="4">
    <source>
        <dbReference type="PROSITE" id="PS51832"/>
    </source>
</evidence>
<evidence type="ECO:0000259" key="3">
    <source>
        <dbReference type="PROSITE" id="PS51831"/>
    </source>
</evidence>
<proteinExistence type="predicted"/>